<accession>A0AB35FQ80</accession>
<dbReference type="AlphaFoldDB" id="A0AB35FQ80"/>
<dbReference type="EMBL" id="JAAXQQ010000021">
    <property type="protein sequence ID" value="MBY3068681.1"/>
    <property type="molecule type" value="Genomic_DNA"/>
</dbReference>
<gene>
    <name evidence="1" type="ORF">HFO74_35810</name>
</gene>
<reference evidence="1" key="1">
    <citation type="submission" date="2020-04" db="EMBL/GenBank/DDBJ databases">
        <title>Global-level population genomics supports evidence of horizontal gene transfer on evolution of Rhizobia in Lentils.</title>
        <authorList>
            <person name="Gai Y."/>
            <person name="Cook D."/>
            <person name="Riely B."/>
        </authorList>
    </citation>
    <scope>NUCLEOTIDE SEQUENCE</scope>
    <source>
        <strain evidence="1">TLR9</strain>
    </source>
</reference>
<dbReference type="InterPro" id="IPR029055">
    <property type="entry name" value="Ntn_hydrolases_N"/>
</dbReference>
<dbReference type="SUPFAM" id="SSF56235">
    <property type="entry name" value="N-terminal nucleophile aminohydrolases (Ntn hydrolases)"/>
    <property type="match status" value="1"/>
</dbReference>
<dbReference type="RefSeq" id="WP_221980425.1">
    <property type="nucleotide sequence ID" value="NZ_JAAXQQ010000021.1"/>
</dbReference>
<organism evidence="1 2">
    <name type="scientific">Rhizobium laguerreae</name>
    <dbReference type="NCBI Taxonomy" id="1076926"/>
    <lineage>
        <taxon>Bacteria</taxon>
        <taxon>Pseudomonadati</taxon>
        <taxon>Pseudomonadota</taxon>
        <taxon>Alphaproteobacteria</taxon>
        <taxon>Hyphomicrobiales</taxon>
        <taxon>Rhizobiaceae</taxon>
        <taxon>Rhizobium/Agrobacterium group</taxon>
        <taxon>Rhizobium</taxon>
    </lineage>
</organism>
<name>A0AB35FQ80_9HYPH</name>
<evidence type="ECO:0000313" key="1">
    <source>
        <dbReference type="EMBL" id="MBY3068681.1"/>
    </source>
</evidence>
<dbReference type="Proteomes" id="UP000758022">
    <property type="component" value="Unassembled WGS sequence"/>
</dbReference>
<comment type="caution">
    <text evidence="1">The sequence shown here is derived from an EMBL/GenBank/DDBJ whole genome shotgun (WGS) entry which is preliminary data.</text>
</comment>
<sequence length="177" mass="18848">MTVIVYDRKRELMIADSRATSGTSHPIGAKMKIHEITAGKCNGALLGVSTNVPGSGEAFKEWVTEGMSKEAFDPSFSELGALLAKLDNSVYLFSGSHCPSGPLVGDFFAIGSGKEYALGAYKACGDPFRAVEVAIECDPFCGPPIVSKQLRTPDGNQPPMIRRVIRFLRNFGGGTAT</sequence>
<proteinExistence type="predicted"/>
<evidence type="ECO:0000313" key="2">
    <source>
        <dbReference type="Proteomes" id="UP000758022"/>
    </source>
</evidence>
<protein>
    <submittedName>
        <fullName evidence="1">Peptidase S14</fullName>
    </submittedName>
</protein>